<feature type="region of interest" description="Disordered" evidence="1">
    <location>
        <begin position="1"/>
        <end position="26"/>
    </location>
</feature>
<feature type="non-terminal residue" evidence="2">
    <location>
        <position position="1"/>
    </location>
</feature>
<name>A0A9N9G1B3_9GLOM</name>
<protein>
    <submittedName>
        <fullName evidence="2">7086_t:CDS:1</fullName>
    </submittedName>
</protein>
<proteinExistence type="predicted"/>
<dbReference type="Proteomes" id="UP000789396">
    <property type="component" value="Unassembled WGS sequence"/>
</dbReference>
<evidence type="ECO:0000256" key="1">
    <source>
        <dbReference type="SAM" id="MobiDB-lite"/>
    </source>
</evidence>
<evidence type="ECO:0000313" key="2">
    <source>
        <dbReference type="EMBL" id="CAG8574760.1"/>
    </source>
</evidence>
<organism evidence="2 3">
    <name type="scientific">Racocetra fulgida</name>
    <dbReference type="NCBI Taxonomy" id="60492"/>
    <lineage>
        <taxon>Eukaryota</taxon>
        <taxon>Fungi</taxon>
        <taxon>Fungi incertae sedis</taxon>
        <taxon>Mucoromycota</taxon>
        <taxon>Glomeromycotina</taxon>
        <taxon>Glomeromycetes</taxon>
        <taxon>Diversisporales</taxon>
        <taxon>Gigasporaceae</taxon>
        <taxon>Racocetra</taxon>
    </lineage>
</organism>
<sequence>KTITPGKALHQESDDTRKTMTPEKTTALGKTTTSRKMMISGKEIRINTTRKIMTPEK</sequence>
<dbReference type="EMBL" id="CAJVPZ010006533">
    <property type="protein sequence ID" value="CAG8574760.1"/>
    <property type="molecule type" value="Genomic_DNA"/>
</dbReference>
<feature type="compositionally biased region" description="Basic and acidic residues" evidence="1">
    <location>
        <begin position="9"/>
        <end position="21"/>
    </location>
</feature>
<comment type="caution">
    <text evidence="2">The sequence shown here is derived from an EMBL/GenBank/DDBJ whole genome shotgun (WGS) entry which is preliminary data.</text>
</comment>
<keyword evidence="3" id="KW-1185">Reference proteome</keyword>
<reference evidence="2" key="1">
    <citation type="submission" date="2021-06" db="EMBL/GenBank/DDBJ databases">
        <authorList>
            <person name="Kallberg Y."/>
            <person name="Tangrot J."/>
            <person name="Rosling A."/>
        </authorList>
    </citation>
    <scope>NUCLEOTIDE SEQUENCE</scope>
    <source>
        <strain evidence="2">IN212</strain>
    </source>
</reference>
<gene>
    <name evidence="2" type="ORF">RFULGI_LOCUS5601</name>
</gene>
<accession>A0A9N9G1B3</accession>
<evidence type="ECO:0000313" key="3">
    <source>
        <dbReference type="Proteomes" id="UP000789396"/>
    </source>
</evidence>
<dbReference type="AlphaFoldDB" id="A0A9N9G1B3"/>